<dbReference type="Proteomes" id="UP000317550">
    <property type="component" value="Chromosome"/>
</dbReference>
<name>A0A516SGK5_9NEIS</name>
<dbReference type="EMBL" id="CP041730">
    <property type="protein sequence ID" value="QDQ27262.1"/>
    <property type="molecule type" value="Genomic_DNA"/>
</dbReference>
<dbReference type="KEGG" id="cari:FNU76_13310"/>
<gene>
    <name evidence="1" type="ORF">FNU76_13310</name>
</gene>
<protein>
    <submittedName>
        <fullName evidence="1">Uncharacterized protein</fullName>
    </submittedName>
</protein>
<keyword evidence="2" id="KW-1185">Reference proteome</keyword>
<reference evidence="2" key="1">
    <citation type="submission" date="2019-07" db="EMBL/GenBank/DDBJ databases">
        <title>Chitinimonas sp. nov., isolated from Ny-Alesund, arctica soil.</title>
        <authorList>
            <person name="Xu Q."/>
            <person name="Peng F."/>
        </authorList>
    </citation>
    <scope>NUCLEOTIDE SEQUENCE [LARGE SCALE GENOMIC DNA]</scope>
    <source>
        <strain evidence="2">R3-44</strain>
    </source>
</reference>
<dbReference type="AlphaFoldDB" id="A0A516SGK5"/>
<evidence type="ECO:0000313" key="2">
    <source>
        <dbReference type="Proteomes" id="UP000317550"/>
    </source>
</evidence>
<dbReference type="RefSeq" id="WP_144278655.1">
    <property type="nucleotide sequence ID" value="NZ_CP041730.1"/>
</dbReference>
<organism evidence="1 2">
    <name type="scientific">Chitinimonas arctica</name>
    <dbReference type="NCBI Taxonomy" id="2594795"/>
    <lineage>
        <taxon>Bacteria</taxon>
        <taxon>Pseudomonadati</taxon>
        <taxon>Pseudomonadota</taxon>
        <taxon>Betaproteobacteria</taxon>
        <taxon>Neisseriales</taxon>
        <taxon>Chitinibacteraceae</taxon>
        <taxon>Chitinimonas</taxon>
    </lineage>
</organism>
<proteinExistence type="predicted"/>
<accession>A0A516SGK5</accession>
<sequence length="262" mass="27909">MPTIHLIGTRSGGEQVAATLQDLILNSRASLPVVVHARTEVCAGLSQVWPANDRLLYQAFDAGLPLAALLAGEGKQVWLAAGTRLPLGWDVRLLAMAAKTAGYGVVSALCTRLAAHKPARLSYAGTAAWPEPDRRVPDVSRGEVVSTRFISPYCCVVQAAVQVPGNDLDFGDAAQRLIYGVRLLAAGISLGLADATLVHWDGENGFPCEPGVAAFEQHLADYHALLPVQSMDAGLSPRPRRLLGGALETMVRVVHRVWRLGV</sequence>
<evidence type="ECO:0000313" key="1">
    <source>
        <dbReference type="EMBL" id="QDQ27262.1"/>
    </source>
</evidence>